<sequence>MTPVALLGTLALLALVDSTSVGTLIVPVWLLLSGRRPPVGRLLLYLAVVAALYFLLGLAVLLGAGAVIATAGDGIGATLESTPAYIAQVVIGAGLLVLSFVIEPADGGARRRARRAARVGASAERTAESAAAHRRRGWRERITGSSGAVVGVAVAAVALEVATMLPYLGAIGLLTAHAPSLGAAVGLLAGYCLVMVLPALVLLGLRLAAAARIDPALRRVDGWANLSGAATAAWILGILGVVLAVQGVGVLAQRGVLG</sequence>
<evidence type="ECO:0000313" key="2">
    <source>
        <dbReference type="Proteomes" id="UP000560081"/>
    </source>
</evidence>
<comment type="caution">
    <text evidence="1">The sequence shown here is derived from an EMBL/GenBank/DDBJ whole genome shotgun (WGS) entry which is preliminary data.</text>
</comment>
<dbReference type="OrthoDB" id="7062264at2"/>
<evidence type="ECO:0000313" key="1">
    <source>
        <dbReference type="EMBL" id="MBB4882351.1"/>
    </source>
</evidence>
<dbReference type="RefSeq" id="WP_135029610.1">
    <property type="nucleotide sequence ID" value="NZ_BMLA01000005.1"/>
</dbReference>
<keyword evidence="2" id="KW-1185">Reference proteome</keyword>
<proteinExistence type="predicted"/>
<gene>
    <name evidence="1" type="ORF">BJ976_000702</name>
</gene>
<organism evidence="1 2">
    <name type="scientific">Micrococcus flavus</name>
    <dbReference type="NCBI Taxonomy" id="384602"/>
    <lineage>
        <taxon>Bacteria</taxon>
        <taxon>Bacillati</taxon>
        <taxon>Actinomycetota</taxon>
        <taxon>Actinomycetes</taxon>
        <taxon>Micrococcales</taxon>
        <taxon>Micrococcaceae</taxon>
        <taxon>Micrococcus</taxon>
    </lineage>
</organism>
<dbReference type="AlphaFoldDB" id="A0A4Y8X3R8"/>
<reference evidence="1 2" key="1">
    <citation type="submission" date="2020-08" db="EMBL/GenBank/DDBJ databases">
        <title>Sequencing the genomes of 1000 actinobacteria strains.</title>
        <authorList>
            <person name="Klenk H.-P."/>
        </authorList>
    </citation>
    <scope>NUCLEOTIDE SEQUENCE [LARGE SCALE GENOMIC DNA]</scope>
    <source>
        <strain evidence="1 2">DSM 19079</strain>
    </source>
</reference>
<dbReference type="Proteomes" id="UP000560081">
    <property type="component" value="Unassembled WGS sequence"/>
</dbReference>
<dbReference type="Pfam" id="PF11139">
    <property type="entry name" value="SfLAP"/>
    <property type="match status" value="1"/>
</dbReference>
<accession>A0A4Y8X3R8</accession>
<dbReference type="EMBL" id="JACHMC010000001">
    <property type="protein sequence ID" value="MBB4882351.1"/>
    <property type="molecule type" value="Genomic_DNA"/>
</dbReference>
<name>A0A4Y8X3R8_9MICC</name>
<dbReference type="InterPro" id="IPR021315">
    <property type="entry name" value="Gap/Sap"/>
</dbReference>
<protein>
    <submittedName>
        <fullName evidence="1">Uncharacterized protein</fullName>
    </submittedName>
</protein>